<feature type="signal peptide" evidence="2">
    <location>
        <begin position="1"/>
        <end position="19"/>
    </location>
</feature>
<reference evidence="3 4" key="1">
    <citation type="submission" date="2020-08" db="EMBL/GenBank/DDBJ databases">
        <title>Functional genomics of gut bacteria from endangered species of beetles.</title>
        <authorList>
            <person name="Carlos-Shanley C."/>
        </authorList>
    </citation>
    <scope>NUCLEOTIDE SEQUENCE [LARGE SCALE GENOMIC DNA]</scope>
    <source>
        <strain evidence="3 4">S00239</strain>
    </source>
</reference>
<accession>A0A840L357</accession>
<comment type="caution">
    <text evidence="3">The sequence shown here is derived from an EMBL/GenBank/DDBJ whole genome shotgun (WGS) entry which is preliminary data.</text>
</comment>
<evidence type="ECO:0000313" key="4">
    <source>
        <dbReference type="Proteomes" id="UP000562027"/>
    </source>
</evidence>
<protein>
    <submittedName>
        <fullName evidence="3">Uncharacterized protein</fullName>
    </submittedName>
</protein>
<keyword evidence="4" id="KW-1185">Reference proteome</keyword>
<organism evidence="3 4">
    <name type="scientific">Roseateles oligotrophus</name>
    <dbReference type="NCBI Taxonomy" id="1769250"/>
    <lineage>
        <taxon>Bacteria</taxon>
        <taxon>Pseudomonadati</taxon>
        <taxon>Pseudomonadota</taxon>
        <taxon>Betaproteobacteria</taxon>
        <taxon>Burkholderiales</taxon>
        <taxon>Sphaerotilaceae</taxon>
        <taxon>Roseateles</taxon>
    </lineage>
</organism>
<feature type="region of interest" description="Disordered" evidence="1">
    <location>
        <begin position="124"/>
        <end position="232"/>
    </location>
</feature>
<feature type="region of interest" description="Disordered" evidence="1">
    <location>
        <begin position="50"/>
        <end position="89"/>
    </location>
</feature>
<feature type="compositionally biased region" description="Pro residues" evidence="1">
    <location>
        <begin position="200"/>
        <end position="209"/>
    </location>
</feature>
<dbReference type="RefSeq" id="WP_184297662.1">
    <property type="nucleotide sequence ID" value="NZ_JACHLP010000002.1"/>
</dbReference>
<feature type="chain" id="PRO_5032746146" evidence="2">
    <location>
        <begin position="20"/>
        <end position="232"/>
    </location>
</feature>
<sequence length="232" mass="24448">MNKPALQTLPALAWLQALAPACGAAALRPRLQSRYTQTWTAPVAAEEGLESLPEIRLPPQASPRPVSKPQAPVASKPSPQTERHPAVVESAAQALVQARNSPTPPTPALPAIVRKPAEQPLSQSGIAIMAEPSSHPSLALEPIAKQAPSVTPQLRPPNTALRPATALPPTRRQHHSPPPLSLQLHIGRIDIQLQPAQPQATPPPPPASRPSPGGTLSLADYLRQRKSAGGRS</sequence>
<dbReference type="Proteomes" id="UP000562027">
    <property type="component" value="Unassembled WGS sequence"/>
</dbReference>
<evidence type="ECO:0000313" key="3">
    <source>
        <dbReference type="EMBL" id="MBB4842924.1"/>
    </source>
</evidence>
<dbReference type="AlphaFoldDB" id="A0A840L357"/>
<name>A0A840L357_9BURK</name>
<keyword evidence="2" id="KW-0732">Signal</keyword>
<evidence type="ECO:0000256" key="1">
    <source>
        <dbReference type="SAM" id="MobiDB-lite"/>
    </source>
</evidence>
<evidence type="ECO:0000256" key="2">
    <source>
        <dbReference type="SAM" id="SignalP"/>
    </source>
</evidence>
<gene>
    <name evidence="3" type="ORF">HNP55_001439</name>
</gene>
<dbReference type="EMBL" id="JACHLP010000002">
    <property type="protein sequence ID" value="MBB4842924.1"/>
    <property type="molecule type" value="Genomic_DNA"/>
</dbReference>
<proteinExistence type="predicted"/>